<name>A0AAW1FLW6_ZOAVI</name>
<protein>
    <submittedName>
        <fullName evidence="1">Uncharacterized protein</fullName>
    </submittedName>
</protein>
<keyword evidence="2" id="KW-1185">Reference proteome</keyword>
<proteinExistence type="predicted"/>
<dbReference type="Proteomes" id="UP001488805">
    <property type="component" value="Unassembled WGS sequence"/>
</dbReference>
<reference evidence="1 2" key="1">
    <citation type="journal article" date="2024" name="Genome Biol. Evol.">
        <title>Chromosome-level genome assembly of the viviparous eelpout Zoarces viviparus.</title>
        <authorList>
            <person name="Fuhrmann N."/>
            <person name="Brasseur M.V."/>
            <person name="Bakowski C.E."/>
            <person name="Podsiadlowski L."/>
            <person name="Prost S."/>
            <person name="Krehenwinkel H."/>
            <person name="Mayer C."/>
        </authorList>
    </citation>
    <scope>NUCLEOTIDE SEQUENCE [LARGE SCALE GENOMIC DNA]</scope>
    <source>
        <strain evidence="1">NO-MEL_2022_Ind0_liver</strain>
    </source>
</reference>
<sequence>MTSSCFTDVTSVATRCLPRELLYVNNERVVDREPPAGRPAEAKAVSIRATSFGDGFFLGPCDTPPSFMEVCPVVLLCC</sequence>
<organism evidence="1 2">
    <name type="scientific">Zoarces viviparus</name>
    <name type="common">Viviparous eelpout</name>
    <name type="synonym">Blennius viviparus</name>
    <dbReference type="NCBI Taxonomy" id="48416"/>
    <lineage>
        <taxon>Eukaryota</taxon>
        <taxon>Metazoa</taxon>
        <taxon>Chordata</taxon>
        <taxon>Craniata</taxon>
        <taxon>Vertebrata</taxon>
        <taxon>Euteleostomi</taxon>
        <taxon>Actinopterygii</taxon>
        <taxon>Neopterygii</taxon>
        <taxon>Teleostei</taxon>
        <taxon>Neoteleostei</taxon>
        <taxon>Acanthomorphata</taxon>
        <taxon>Eupercaria</taxon>
        <taxon>Perciformes</taxon>
        <taxon>Cottioidei</taxon>
        <taxon>Zoarcales</taxon>
        <taxon>Zoarcidae</taxon>
        <taxon>Zoarcinae</taxon>
        <taxon>Zoarces</taxon>
    </lineage>
</organism>
<accession>A0AAW1FLW6</accession>
<dbReference type="AlphaFoldDB" id="A0AAW1FLW6"/>
<gene>
    <name evidence="1" type="ORF">VZT92_008156</name>
</gene>
<evidence type="ECO:0000313" key="2">
    <source>
        <dbReference type="Proteomes" id="UP001488805"/>
    </source>
</evidence>
<dbReference type="EMBL" id="JBCEZU010000056">
    <property type="protein sequence ID" value="KAK9535799.1"/>
    <property type="molecule type" value="Genomic_DNA"/>
</dbReference>
<comment type="caution">
    <text evidence="1">The sequence shown here is derived from an EMBL/GenBank/DDBJ whole genome shotgun (WGS) entry which is preliminary data.</text>
</comment>
<evidence type="ECO:0000313" key="1">
    <source>
        <dbReference type="EMBL" id="KAK9535799.1"/>
    </source>
</evidence>